<reference evidence="2 3" key="1">
    <citation type="journal article" date="2012" name="Genome Biol.">
        <title>Genome and low-iron response of an oceanic diatom adapted to chronic iron limitation.</title>
        <authorList>
            <person name="Lommer M."/>
            <person name="Specht M."/>
            <person name="Roy A.S."/>
            <person name="Kraemer L."/>
            <person name="Andreson R."/>
            <person name="Gutowska M.A."/>
            <person name="Wolf J."/>
            <person name="Bergner S.V."/>
            <person name="Schilhabel M.B."/>
            <person name="Klostermeier U.C."/>
            <person name="Beiko R.G."/>
            <person name="Rosenstiel P."/>
            <person name="Hippler M."/>
            <person name="Laroche J."/>
        </authorList>
    </citation>
    <scope>NUCLEOTIDE SEQUENCE [LARGE SCALE GENOMIC DNA]</scope>
    <source>
        <strain evidence="2 3">CCMP1005</strain>
    </source>
</reference>
<feature type="compositionally biased region" description="Basic residues" evidence="1">
    <location>
        <begin position="171"/>
        <end position="181"/>
    </location>
</feature>
<keyword evidence="3" id="KW-1185">Reference proteome</keyword>
<evidence type="ECO:0000313" key="2">
    <source>
        <dbReference type="EMBL" id="EJK61915.1"/>
    </source>
</evidence>
<proteinExistence type="predicted"/>
<comment type="caution">
    <text evidence="2">The sequence shown here is derived from an EMBL/GenBank/DDBJ whole genome shotgun (WGS) entry which is preliminary data.</text>
</comment>
<evidence type="ECO:0000256" key="1">
    <source>
        <dbReference type="SAM" id="MobiDB-lite"/>
    </source>
</evidence>
<feature type="region of interest" description="Disordered" evidence="1">
    <location>
        <begin position="65"/>
        <end position="252"/>
    </location>
</feature>
<organism evidence="2 3">
    <name type="scientific">Thalassiosira oceanica</name>
    <name type="common">Marine diatom</name>
    <dbReference type="NCBI Taxonomy" id="159749"/>
    <lineage>
        <taxon>Eukaryota</taxon>
        <taxon>Sar</taxon>
        <taxon>Stramenopiles</taxon>
        <taxon>Ochrophyta</taxon>
        <taxon>Bacillariophyta</taxon>
        <taxon>Coscinodiscophyceae</taxon>
        <taxon>Thalassiosirophycidae</taxon>
        <taxon>Thalassiosirales</taxon>
        <taxon>Thalassiosiraceae</taxon>
        <taxon>Thalassiosira</taxon>
    </lineage>
</organism>
<protein>
    <submittedName>
        <fullName evidence="2">Uncharacterized protein</fullName>
    </submittedName>
</protein>
<feature type="non-terminal residue" evidence="2">
    <location>
        <position position="283"/>
    </location>
</feature>
<feature type="compositionally biased region" description="Basic and acidic residues" evidence="1">
    <location>
        <begin position="107"/>
        <end position="120"/>
    </location>
</feature>
<name>K0S9E2_THAOC</name>
<feature type="compositionally biased region" description="Basic and acidic residues" evidence="1">
    <location>
        <begin position="146"/>
        <end position="163"/>
    </location>
</feature>
<dbReference type="AlphaFoldDB" id="K0S9E2"/>
<evidence type="ECO:0000313" key="3">
    <source>
        <dbReference type="Proteomes" id="UP000266841"/>
    </source>
</evidence>
<accession>K0S9E2</accession>
<dbReference type="EMBL" id="AGNL01019317">
    <property type="protein sequence ID" value="EJK61915.1"/>
    <property type="molecule type" value="Genomic_DNA"/>
</dbReference>
<sequence>MYPWQPCSPYVFSFGLDLRLEPLDSLAVRPLPPTPFEEGASSQGMHALISVGRGSFVERLYVVSSPPSCSELPPPETPKPGSVEPRERTRALPHQPVWSACSAAISRSRDREDKLERNHEQPSGPPLDPERAAPHGRRVRRGPVRPVRDDDTPVQGREDDHRPPAVGKVPNRARHAARRAPRRLDEDGRVRPGQQQRLVPRGGGTPRPAVEGPQDEGDGRHDRDLPGGQRDVREGRDGAGRGQGLPADRGGEQALLLDKNDADDDENTANINLYATDYAEASR</sequence>
<gene>
    <name evidence="2" type="ORF">THAOC_17506</name>
</gene>
<feature type="compositionally biased region" description="Basic and acidic residues" evidence="1">
    <location>
        <begin position="217"/>
        <end position="239"/>
    </location>
</feature>
<dbReference type="Proteomes" id="UP000266841">
    <property type="component" value="Unassembled WGS sequence"/>
</dbReference>
<feature type="compositionally biased region" description="Basic residues" evidence="1">
    <location>
        <begin position="134"/>
        <end position="143"/>
    </location>
</feature>